<dbReference type="InterPro" id="IPR031709">
    <property type="entry name" value="PutAbiC"/>
</dbReference>
<keyword evidence="1" id="KW-0812">Transmembrane</keyword>
<accession>A0ABS5CVK0</accession>
<protein>
    <recommendedName>
        <fullName evidence="4">Phage abortive infection protein</fullName>
    </recommendedName>
</protein>
<evidence type="ECO:0000313" key="3">
    <source>
        <dbReference type="Proteomes" id="UP000674217"/>
    </source>
</evidence>
<keyword evidence="1" id="KW-0472">Membrane</keyword>
<dbReference type="RefSeq" id="WP_210646484.1">
    <property type="nucleotide sequence ID" value="NZ_JAGFBU010000005.1"/>
</dbReference>
<reference evidence="2 3" key="1">
    <citation type="submission" date="2021-03" db="EMBL/GenBank/DDBJ databases">
        <title>Flavobacterium Flabelliformis Sp. Nov. And Flavobacterium Geliluteum Sp. Nov., Two Novel Multidrug Resistant Psychrophilic Species Isolated From Antarctica.</title>
        <authorList>
            <person name="Kralova S."/>
            <person name="Busse H.J."/>
            <person name="Bezdicek M."/>
            <person name="Nykrynova M."/>
            <person name="Kroupova E."/>
            <person name="Krsek D."/>
            <person name="Sedlacek I."/>
        </authorList>
    </citation>
    <scope>NUCLEOTIDE SEQUENCE [LARGE SCALE GENOMIC DNA]</scope>
    <source>
        <strain evidence="2 3">P4023</strain>
    </source>
</reference>
<dbReference type="Pfam" id="PF16872">
    <property type="entry name" value="putAbiC"/>
    <property type="match status" value="1"/>
</dbReference>
<keyword evidence="3" id="KW-1185">Reference proteome</keyword>
<organism evidence="2 3">
    <name type="scientific">Flavobacterium flabelliforme</name>
    <dbReference type="NCBI Taxonomy" id="2816119"/>
    <lineage>
        <taxon>Bacteria</taxon>
        <taxon>Pseudomonadati</taxon>
        <taxon>Bacteroidota</taxon>
        <taxon>Flavobacteriia</taxon>
        <taxon>Flavobacteriales</taxon>
        <taxon>Flavobacteriaceae</taxon>
        <taxon>Flavobacterium</taxon>
    </lineage>
</organism>
<dbReference type="EMBL" id="JAGFBU010000005">
    <property type="protein sequence ID" value="MBP4142625.1"/>
    <property type="molecule type" value="Genomic_DNA"/>
</dbReference>
<dbReference type="Proteomes" id="UP000674217">
    <property type="component" value="Unassembled WGS sequence"/>
</dbReference>
<feature type="transmembrane region" description="Helical" evidence="1">
    <location>
        <begin position="39"/>
        <end position="58"/>
    </location>
</feature>
<gene>
    <name evidence="2" type="ORF">J3S90_12520</name>
</gene>
<evidence type="ECO:0000256" key="1">
    <source>
        <dbReference type="SAM" id="Phobius"/>
    </source>
</evidence>
<proteinExistence type="predicted"/>
<evidence type="ECO:0008006" key="4">
    <source>
        <dbReference type="Google" id="ProtNLM"/>
    </source>
</evidence>
<evidence type="ECO:0000313" key="2">
    <source>
        <dbReference type="EMBL" id="MBP4142625.1"/>
    </source>
</evidence>
<sequence length="359" mass="42255">MAISLDLTNEFIINTNLFTADYAKIGPYGDLIGGIMNPIVAFIGIIAASLAFYVQYVANKQVQNEFKIQQFESQFYEMLKLIKEEISTIYLPLNNGDTLLGRKVFYELDKEIKLIYFIVDNILATNIIKIKIEIAYYIFYRGRLKYYNRINYFKDKYNLDLNELLEIELFLSSIYEFLKSNTDHTIDIPTEVILDNVLDGLNGGGRLNDLLDLDANYHFAYLLLKNNENLNLNHLPFKGMETKLSLILRQLFSLVKFVANVNTINYLEKRNYLRVLRSILSNYEQLHIFYNWYSGTGSQWEDNKNKFLTDYRMIHNLPPDFLIEGLDLETIFTNRNFEYEENRKLDDSLFEQIEIFSVK</sequence>
<keyword evidence="1" id="KW-1133">Transmembrane helix</keyword>
<comment type="caution">
    <text evidence="2">The sequence shown here is derived from an EMBL/GenBank/DDBJ whole genome shotgun (WGS) entry which is preliminary data.</text>
</comment>
<name>A0ABS5CVK0_9FLAO</name>